<sequence length="223" mass="24855">MRSSASSPPFVPRPVRRQEQAAGAPRRASTQQIFRAAERLFGRDGFKGASMAAIAAEAGLPKANIHYYFGTKEELYRAVLENILTDWLADATVWIRPDQTPRAALEGYIRAKLAFSRERPDASRIFAHEVLQGATHISVFLQTSLRRHVEELDETFRAWQRAGAMRAVSGPHLMFCLWAMTQTYADMGAQIGAVLGQRTLREQDYEDAARTILTLVMAGCGVD</sequence>
<reference evidence="5 7" key="1">
    <citation type="submission" date="2020-06" db="EMBL/GenBank/DDBJ databases">
        <title>Description of novel acetic acid bacteria.</title>
        <authorList>
            <person name="Sombolestani A."/>
        </authorList>
    </citation>
    <scope>NUCLEOTIDE SEQUENCE [LARGE SCALE GENOMIC DNA]</scope>
    <source>
        <strain evidence="5 7">LMG 31431</strain>
    </source>
</reference>
<dbReference type="InterPro" id="IPR001647">
    <property type="entry name" value="HTH_TetR"/>
</dbReference>
<accession>A0A7Y7IVR5</accession>
<evidence type="ECO:0000313" key="6">
    <source>
        <dbReference type="EMBL" id="XAE43469.1"/>
    </source>
</evidence>
<dbReference type="InterPro" id="IPR009057">
    <property type="entry name" value="Homeodomain-like_sf"/>
</dbReference>
<evidence type="ECO:0000313" key="8">
    <source>
        <dbReference type="Proteomes" id="UP001449795"/>
    </source>
</evidence>
<organism evidence="5 7">
    <name type="scientific">Nguyenibacter vanlangensis</name>
    <dbReference type="NCBI Taxonomy" id="1216886"/>
    <lineage>
        <taxon>Bacteria</taxon>
        <taxon>Pseudomonadati</taxon>
        <taxon>Pseudomonadota</taxon>
        <taxon>Alphaproteobacteria</taxon>
        <taxon>Acetobacterales</taxon>
        <taxon>Acetobacteraceae</taxon>
        <taxon>Nguyenibacter</taxon>
    </lineage>
</organism>
<dbReference type="SUPFAM" id="SSF46689">
    <property type="entry name" value="Homeodomain-like"/>
    <property type="match status" value="1"/>
</dbReference>
<dbReference type="PRINTS" id="PR00455">
    <property type="entry name" value="HTHTETR"/>
</dbReference>
<dbReference type="EMBL" id="JABXXP010000135">
    <property type="protein sequence ID" value="NVN11209.1"/>
    <property type="molecule type" value="Genomic_DNA"/>
</dbReference>
<evidence type="ECO:0000313" key="5">
    <source>
        <dbReference type="EMBL" id="NVN11209.1"/>
    </source>
</evidence>
<gene>
    <name evidence="6" type="ORF">AAC691_03160</name>
    <name evidence="5" type="ORF">HUK84_08665</name>
</gene>
<evidence type="ECO:0000259" key="4">
    <source>
        <dbReference type="PROSITE" id="PS50977"/>
    </source>
</evidence>
<dbReference type="AlphaFoldDB" id="A0A7Y7IVR5"/>
<dbReference type="Pfam" id="PF08362">
    <property type="entry name" value="TetR_C_3"/>
    <property type="match status" value="1"/>
</dbReference>
<proteinExistence type="predicted"/>
<dbReference type="Proteomes" id="UP000534870">
    <property type="component" value="Unassembled WGS sequence"/>
</dbReference>
<dbReference type="Proteomes" id="UP001449795">
    <property type="component" value="Chromosome"/>
</dbReference>
<feature type="DNA-binding region" description="H-T-H motif" evidence="2">
    <location>
        <begin position="50"/>
        <end position="69"/>
    </location>
</feature>
<dbReference type="PANTHER" id="PTHR30328:SF54">
    <property type="entry name" value="HTH-TYPE TRANSCRIPTIONAL REPRESSOR SCO4008"/>
    <property type="match status" value="1"/>
</dbReference>
<evidence type="ECO:0000313" key="7">
    <source>
        <dbReference type="Proteomes" id="UP000534870"/>
    </source>
</evidence>
<dbReference type="Pfam" id="PF00440">
    <property type="entry name" value="TetR_N"/>
    <property type="match status" value="1"/>
</dbReference>
<evidence type="ECO:0000256" key="2">
    <source>
        <dbReference type="PROSITE-ProRule" id="PRU00335"/>
    </source>
</evidence>
<feature type="domain" description="HTH tetR-type" evidence="4">
    <location>
        <begin position="27"/>
        <end position="87"/>
    </location>
</feature>
<dbReference type="EMBL" id="CP152276">
    <property type="protein sequence ID" value="XAE43469.1"/>
    <property type="molecule type" value="Genomic_DNA"/>
</dbReference>
<dbReference type="PANTHER" id="PTHR30328">
    <property type="entry name" value="TRANSCRIPTIONAL REPRESSOR"/>
    <property type="match status" value="1"/>
</dbReference>
<evidence type="ECO:0000256" key="3">
    <source>
        <dbReference type="SAM" id="MobiDB-lite"/>
    </source>
</evidence>
<dbReference type="Gene3D" id="1.10.10.60">
    <property type="entry name" value="Homeodomain-like"/>
    <property type="match status" value="1"/>
</dbReference>
<dbReference type="Gene3D" id="1.10.357.10">
    <property type="entry name" value="Tetracycline Repressor, domain 2"/>
    <property type="match status" value="1"/>
</dbReference>
<dbReference type="GO" id="GO:0003677">
    <property type="term" value="F:DNA binding"/>
    <property type="evidence" value="ECO:0007669"/>
    <property type="project" value="UniProtKB-UniRule"/>
</dbReference>
<keyword evidence="1 2" id="KW-0238">DNA-binding</keyword>
<dbReference type="PROSITE" id="PS50977">
    <property type="entry name" value="HTH_TETR_2"/>
    <property type="match status" value="1"/>
</dbReference>
<keyword evidence="8" id="KW-1185">Reference proteome</keyword>
<reference evidence="6 8" key="2">
    <citation type="submission" date="2024-04" db="EMBL/GenBank/DDBJ databases">
        <title>Complete genome sequence of Nguyenibacter vanlangesis HBCM-1154, a strain capable of nitrogen fixation, IAA production, and phosphorus solubilization isolated from sugarcane soil.</title>
        <authorList>
            <person name="MY HANH P."/>
        </authorList>
    </citation>
    <scope>NUCLEOTIDE SEQUENCE [LARGE SCALE GENOMIC DNA]</scope>
    <source>
        <strain evidence="6 8">HBCM 1154</strain>
    </source>
</reference>
<dbReference type="InterPro" id="IPR013573">
    <property type="entry name" value="Tscrpt_reg_YcdC_C"/>
</dbReference>
<evidence type="ECO:0000256" key="1">
    <source>
        <dbReference type="ARBA" id="ARBA00023125"/>
    </source>
</evidence>
<dbReference type="GO" id="GO:0045892">
    <property type="term" value="P:negative regulation of DNA-templated transcription"/>
    <property type="evidence" value="ECO:0007669"/>
    <property type="project" value="InterPro"/>
</dbReference>
<dbReference type="InterPro" id="IPR036271">
    <property type="entry name" value="Tet_transcr_reg_TetR-rel_C_sf"/>
</dbReference>
<dbReference type="RefSeq" id="WP_176639946.1">
    <property type="nucleotide sequence ID" value="NZ_CP152276.1"/>
</dbReference>
<dbReference type="SUPFAM" id="SSF48498">
    <property type="entry name" value="Tetracyclin repressor-like, C-terminal domain"/>
    <property type="match status" value="1"/>
</dbReference>
<dbReference type="InterPro" id="IPR050109">
    <property type="entry name" value="HTH-type_TetR-like_transc_reg"/>
</dbReference>
<name>A0A7Y7IVR5_9PROT</name>
<protein>
    <submittedName>
        <fullName evidence="5">TetR family transcriptional regulator C-terminal domain-containing protein</fullName>
    </submittedName>
</protein>
<feature type="region of interest" description="Disordered" evidence="3">
    <location>
        <begin position="1"/>
        <end position="28"/>
    </location>
</feature>